<feature type="signal peptide" evidence="7">
    <location>
        <begin position="1"/>
        <end position="19"/>
    </location>
</feature>
<dbReference type="GO" id="GO:0030246">
    <property type="term" value="F:carbohydrate binding"/>
    <property type="evidence" value="ECO:0007669"/>
    <property type="project" value="UniProtKB-KW"/>
</dbReference>
<dbReference type="GO" id="GO:0005615">
    <property type="term" value="C:extracellular space"/>
    <property type="evidence" value="ECO:0007669"/>
    <property type="project" value="TreeGrafter"/>
</dbReference>
<evidence type="ECO:0000256" key="5">
    <source>
        <dbReference type="ARBA" id="ARBA00023157"/>
    </source>
</evidence>
<feature type="region of interest" description="Disordered" evidence="6">
    <location>
        <begin position="36"/>
        <end position="104"/>
    </location>
</feature>
<keyword evidence="4" id="KW-0176">Collagen</keyword>
<dbReference type="Pfam" id="PF01391">
    <property type="entry name" value="Collagen"/>
    <property type="match status" value="1"/>
</dbReference>
<evidence type="ECO:0000256" key="6">
    <source>
        <dbReference type="SAM" id="MobiDB-lite"/>
    </source>
</evidence>
<dbReference type="Gene3D" id="3.10.100.10">
    <property type="entry name" value="Mannose-Binding Protein A, subunit A"/>
    <property type="match status" value="1"/>
</dbReference>
<evidence type="ECO:0000256" key="7">
    <source>
        <dbReference type="SAM" id="SignalP"/>
    </source>
</evidence>
<dbReference type="PANTHER" id="PTHR24024:SF15">
    <property type="entry name" value="PULMONARY SURFACTANT-ASSOCIATED PROTEIN D"/>
    <property type="match status" value="1"/>
</dbReference>
<proteinExistence type="predicted"/>
<comment type="caution">
    <text evidence="9">The sequence shown here is derived from an EMBL/GenBank/DDBJ whole genome shotgun (WGS) entry which is preliminary data.</text>
</comment>
<dbReference type="EMBL" id="JAFDVH010000018">
    <property type="protein sequence ID" value="KAG7461128.1"/>
    <property type="molecule type" value="Genomic_DNA"/>
</dbReference>
<sequence>MSRLCAVFAFTLLVLPVMAQEQAPPKECCAGCPGVPGAPGQNGFPGRDGRDGRDGKEGSAGPKGEKGDAGVAVPGPPGKAGPVGPEGLKGQKGEPGPAGTPSSSLISQLQYELQALKTRLSKLETATSFRDFKRVGNKYYMSERVTADFDQGVALCRDFGTTLALPRNSAENQALAKIIALSDSKYAFLGATDRKTDGQFLDLEEKPVTFTSWGTGEPNNYGGSEECIVQSTSTNWIDVKCSAKYLIVCETEYFA</sequence>
<dbReference type="InterPro" id="IPR001304">
    <property type="entry name" value="C-type_lectin-like"/>
</dbReference>
<keyword evidence="10" id="KW-1185">Reference proteome</keyword>
<dbReference type="PANTHER" id="PTHR24024">
    <property type="entry name" value="PULMONARY SURFACTANT-ASSOCIATED PROTEIN A"/>
    <property type="match status" value="1"/>
</dbReference>
<dbReference type="GO" id="GO:0005771">
    <property type="term" value="C:multivesicular body"/>
    <property type="evidence" value="ECO:0007669"/>
    <property type="project" value="TreeGrafter"/>
</dbReference>
<dbReference type="InterPro" id="IPR018378">
    <property type="entry name" value="C-type_lectin_CS"/>
</dbReference>
<name>A0A9D3T531_MEGAT</name>
<dbReference type="SUPFAM" id="SSF56436">
    <property type="entry name" value="C-type lectin-like"/>
    <property type="match status" value="1"/>
</dbReference>
<evidence type="ECO:0000256" key="4">
    <source>
        <dbReference type="ARBA" id="ARBA00023119"/>
    </source>
</evidence>
<evidence type="ECO:0000313" key="10">
    <source>
        <dbReference type="Proteomes" id="UP001046870"/>
    </source>
</evidence>
<dbReference type="Proteomes" id="UP001046870">
    <property type="component" value="Chromosome 18"/>
</dbReference>
<feature type="domain" description="C-type lectin" evidence="8">
    <location>
        <begin position="134"/>
        <end position="250"/>
    </location>
</feature>
<gene>
    <name evidence="9" type="ORF">MATL_G00206740</name>
</gene>
<dbReference type="InterPro" id="IPR016186">
    <property type="entry name" value="C-type_lectin-like/link_sf"/>
</dbReference>
<keyword evidence="5" id="KW-1015">Disulfide bond</keyword>
<keyword evidence="2" id="KW-0430">Lectin</keyword>
<dbReference type="InterPro" id="IPR008160">
    <property type="entry name" value="Collagen"/>
</dbReference>
<dbReference type="OrthoDB" id="10255512at2759"/>
<evidence type="ECO:0000256" key="2">
    <source>
        <dbReference type="ARBA" id="ARBA00022734"/>
    </source>
</evidence>
<feature type="compositionally biased region" description="Basic and acidic residues" evidence="6">
    <location>
        <begin position="47"/>
        <end position="68"/>
    </location>
</feature>
<keyword evidence="3" id="KW-0106">Calcium</keyword>
<protein>
    <recommendedName>
        <fullName evidence="8">C-type lectin domain-containing protein</fullName>
    </recommendedName>
</protein>
<evidence type="ECO:0000259" key="8">
    <source>
        <dbReference type="PROSITE" id="PS50041"/>
    </source>
</evidence>
<dbReference type="Pfam" id="PF00059">
    <property type="entry name" value="Lectin_C"/>
    <property type="match status" value="1"/>
</dbReference>
<dbReference type="SMART" id="SM00034">
    <property type="entry name" value="CLECT"/>
    <property type="match status" value="1"/>
</dbReference>
<evidence type="ECO:0000256" key="3">
    <source>
        <dbReference type="ARBA" id="ARBA00022837"/>
    </source>
</evidence>
<dbReference type="AlphaFoldDB" id="A0A9D3T531"/>
<evidence type="ECO:0000313" key="9">
    <source>
        <dbReference type="EMBL" id="KAG7461128.1"/>
    </source>
</evidence>
<dbReference type="InterPro" id="IPR051077">
    <property type="entry name" value="Ca-dependent_lectin"/>
</dbReference>
<keyword evidence="1 7" id="KW-0732">Signal</keyword>
<evidence type="ECO:0000256" key="1">
    <source>
        <dbReference type="ARBA" id="ARBA00022729"/>
    </source>
</evidence>
<dbReference type="PROSITE" id="PS00615">
    <property type="entry name" value="C_TYPE_LECTIN_1"/>
    <property type="match status" value="1"/>
</dbReference>
<dbReference type="GO" id="GO:0005581">
    <property type="term" value="C:collagen trimer"/>
    <property type="evidence" value="ECO:0007669"/>
    <property type="project" value="UniProtKB-KW"/>
</dbReference>
<organism evidence="9 10">
    <name type="scientific">Megalops atlanticus</name>
    <name type="common">Tarpon</name>
    <name type="synonym">Clupea gigantea</name>
    <dbReference type="NCBI Taxonomy" id="7932"/>
    <lineage>
        <taxon>Eukaryota</taxon>
        <taxon>Metazoa</taxon>
        <taxon>Chordata</taxon>
        <taxon>Craniata</taxon>
        <taxon>Vertebrata</taxon>
        <taxon>Euteleostomi</taxon>
        <taxon>Actinopterygii</taxon>
        <taxon>Neopterygii</taxon>
        <taxon>Teleostei</taxon>
        <taxon>Elopiformes</taxon>
        <taxon>Megalopidae</taxon>
        <taxon>Megalops</taxon>
    </lineage>
</organism>
<feature type="chain" id="PRO_5038854763" description="C-type lectin domain-containing protein" evidence="7">
    <location>
        <begin position="20"/>
        <end position="255"/>
    </location>
</feature>
<accession>A0A9D3T531</accession>
<dbReference type="PROSITE" id="PS50041">
    <property type="entry name" value="C_TYPE_LECTIN_2"/>
    <property type="match status" value="1"/>
</dbReference>
<dbReference type="InterPro" id="IPR016187">
    <property type="entry name" value="CTDL_fold"/>
</dbReference>
<reference evidence="9" key="1">
    <citation type="submission" date="2021-01" db="EMBL/GenBank/DDBJ databases">
        <authorList>
            <person name="Zahm M."/>
            <person name="Roques C."/>
            <person name="Cabau C."/>
            <person name="Klopp C."/>
            <person name="Donnadieu C."/>
            <person name="Jouanno E."/>
            <person name="Lampietro C."/>
            <person name="Louis A."/>
            <person name="Herpin A."/>
            <person name="Echchiki A."/>
            <person name="Berthelot C."/>
            <person name="Parey E."/>
            <person name="Roest-Crollius H."/>
            <person name="Braasch I."/>
            <person name="Postlethwait J."/>
            <person name="Bobe J."/>
            <person name="Montfort J."/>
            <person name="Bouchez O."/>
            <person name="Begum T."/>
            <person name="Mejri S."/>
            <person name="Adams A."/>
            <person name="Chen W.-J."/>
            <person name="Guiguen Y."/>
        </authorList>
    </citation>
    <scope>NUCLEOTIDE SEQUENCE</scope>
    <source>
        <strain evidence="9">YG-15Mar2019-1</strain>
        <tissue evidence="9">Brain</tissue>
    </source>
</reference>